<dbReference type="InterPro" id="IPR000868">
    <property type="entry name" value="Isochorismatase-like_dom"/>
</dbReference>
<gene>
    <name evidence="3" type="ORF">NCTC10684_05651</name>
</gene>
<keyword evidence="1 3" id="KW-0378">Hydrolase</keyword>
<dbReference type="Gene3D" id="3.40.50.850">
    <property type="entry name" value="Isochorismatase-like"/>
    <property type="match status" value="1"/>
</dbReference>
<evidence type="ECO:0000313" key="3">
    <source>
        <dbReference type="EMBL" id="SUY29418.1"/>
    </source>
</evidence>
<evidence type="ECO:0000259" key="2">
    <source>
        <dbReference type="Pfam" id="PF00857"/>
    </source>
</evidence>
<proteinExistence type="predicted"/>
<dbReference type="AlphaFoldDB" id="A0A381IPI1"/>
<evidence type="ECO:0000256" key="1">
    <source>
        <dbReference type="ARBA" id="ARBA00022801"/>
    </source>
</evidence>
<dbReference type="InterPro" id="IPR036380">
    <property type="entry name" value="Isochorismatase-like_sf"/>
</dbReference>
<dbReference type="OrthoDB" id="9807387at2"/>
<feature type="domain" description="Isochorismatase-like" evidence="2">
    <location>
        <begin position="5"/>
        <end position="148"/>
    </location>
</feature>
<dbReference type="EC" id="3.5.1.59" evidence="3"/>
<dbReference type="CDD" id="cd01014">
    <property type="entry name" value="nicotinamidase_related"/>
    <property type="match status" value="1"/>
</dbReference>
<sequence length="182" mass="19380">MSKRAVIAIDIQNEYFPGGRMPLVGIEQATENAARIIEQARAKGDTVIHVRHVSKDADAPIFAAGTPGVEINATVAPAEGEKVITKNYVNSFRETDLKATLDAKGIEEVVIIGAMSHMCVEGATRAAADFGYKTSVVHDACATRDLEFSGKTVPANQVHDAVMAAIAFGYGELVDTATYLSR</sequence>
<organism evidence="3 4">
    <name type="scientific">Aminobacter aminovorans</name>
    <name type="common">Chelatobacter heintzii</name>
    <dbReference type="NCBI Taxonomy" id="83263"/>
    <lineage>
        <taxon>Bacteria</taxon>
        <taxon>Pseudomonadati</taxon>
        <taxon>Pseudomonadota</taxon>
        <taxon>Alphaproteobacteria</taxon>
        <taxon>Hyphomicrobiales</taxon>
        <taxon>Phyllobacteriaceae</taxon>
        <taxon>Aminobacter</taxon>
    </lineage>
</organism>
<accession>A0A381IPI1</accession>
<evidence type="ECO:0000313" key="4">
    <source>
        <dbReference type="Proteomes" id="UP000254701"/>
    </source>
</evidence>
<dbReference type="PANTHER" id="PTHR43540">
    <property type="entry name" value="PEROXYUREIDOACRYLATE/UREIDOACRYLATE AMIDOHYDROLASE-RELATED"/>
    <property type="match status" value="1"/>
</dbReference>
<dbReference type="RefSeq" id="WP_115734712.1">
    <property type="nucleotide sequence ID" value="NZ_BAAAVY010000037.1"/>
</dbReference>
<reference evidence="3 4" key="1">
    <citation type="submission" date="2018-06" db="EMBL/GenBank/DDBJ databases">
        <authorList>
            <consortium name="Pathogen Informatics"/>
            <person name="Doyle S."/>
        </authorList>
    </citation>
    <scope>NUCLEOTIDE SEQUENCE [LARGE SCALE GENOMIC DNA]</scope>
    <source>
        <strain evidence="3 4">NCTC10684</strain>
    </source>
</reference>
<dbReference type="EMBL" id="UFSM01000004">
    <property type="protein sequence ID" value="SUY29418.1"/>
    <property type="molecule type" value="Genomic_DNA"/>
</dbReference>
<dbReference type="Proteomes" id="UP000254701">
    <property type="component" value="Unassembled WGS sequence"/>
</dbReference>
<dbReference type="PANTHER" id="PTHR43540:SF1">
    <property type="entry name" value="ISOCHORISMATASE HYDROLASE"/>
    <property type="match status" value="1"/>
</dbReference>
<dbReference type="SUPFAM" id="SSF52499">
    <property type="entry name" value="Isochorismatase-like hydrolases"/>
    <property type="match status" value="1"/>
</dbReference>
<dbReference type="GO" id="GO:0050127">
    <property type="term" value="F:N-carbamoylsarcosine amidase activity"/>
    <property type="evidence" value="ECO:0007669"/>
    <property type="project" value="UniProtKB-EC"/>
</dbReference>
<dbReference type="InterPro" id="IPR050272">
    <property type="entry name" value="Isochorismatase-like_hydrls"/>
</dbReference>
<name>A0A381IPI1_AMIAI</name>
<protein>
    <submittedName>
        <fullName evidence="3">N-carbamoylsarcosine amidase</fullName>
        <ecNumber evidence="3">3.5.1.59</ecNumber>
    </submittedName>
</protein>
<dbReference type="Pfam" id="PF00857">
    <property type="entry name" value="Isochorismatase"/>
    <property type="match status" value="1"/>
</dbReference>